<gene>
    <name evidence="2" type="ORF">FMOSSE_LOCUS4372</name>
</gene>
<evidence type="ECO:0000313" key="3">
    <source>
        <dbReference type="Proteomes" id="UP000789375"/>
    </source>
</evidence>
<organism evidence="2 3">
    <name type="scientific">Funneliformis mosseae</name>
    <name type="common">Endomycorrhizal fungus</name>
    <name type="synonym">Glomus mosseae</name>
    <dbReference type="NCBI Taxonomy" id="27381"/>
    <lineage>
        <taxon>Eukaryota</taxon>
        <taxon>Fungi</taxon>
        <taxon>Fungi incertae sedis</taxon>
        <taxon>Mucoromycota</taxon>
        <taxon>Glomeromycotina</taxon>
        <taxon>Glomeromycetes</taxon>
        <taxon>Glomerales</taxon>
        <taxon>Glomeraceae</taxon>
        <taxon>Funneliformis</taxon>
    </lineage>
</organism>
<dbReference type="Proteomes" id="UP000789375">
    <property type="component" value="Unassembled WGS sequence"/>
</dbReference>
<dbReference type="EMBL" id="CAJVPP010000733">
    <property type="protein sequence ID" value="CAG8507738.1"/>
    <property type="molecule type" value="Genomic_DNA"/>
</dbReference>
<proteinExistence type="predicted"/>
<sequence length="86" mass="8910">MFSNFCTFWAGLSTTTIVVCLLEGTALSIVLLVINGVGTTIDVALTTGVGVGEIGALEDAIIGPNKSLLKFRNSKGVALLMIVIII</sequence>
<keyword evidence="3" id="KW-1185">Reference proteome</keyword>
<keyword evidence="1" id="KW-1133">Transmembrane helix</keyword>
<evidence type="ECO:0000313" key="2">
    <source>
        <dbReference type="EMBL" id="CAG8507738.1"/>
    </source>
</evidence>
<reference evidence="2" key="1">
    <citation type="submission" date="2021-06" db="EMBL/GenBank/DDBJ databases">
        <authorList>
            <person name="Kallberg Y."/>
            <person name="Tangrot J."/>
            <person name="Rosling A."/>
        </authorList>
    </citation>
    <scope>NUCLEOTIDE SEQUENCE</scope>
    <source>
        <strain evidence="2">87-6 pot B 2015</strain>
    </source>
</reference>
<dbReference type="AlphaFoldDB" id="A0A9N8ZUN4"/>
<feature type="transmembrane region" description="Helical" evidence="1">
    <location>
        <begin position="12"/>
        <end position="34"/>
    </location>
</feature>
<evidence type="ECO:0000256" key="1">
    <source>
        <dbReference type="SAM" id="Phobius"/>
    </source>
</evidence>
<accession>A0A9N8ZUN4</accession>
<keyword evidence="1" id="KW-0472">Membrane</keyword>
<name>A0A9N8ZUN4_FUNMO</name>
<protein>
    <submittedName>
        <fullName evidence="2">3306_t:CDS:1</fullName>
    </submittedName>
</protein>
<comment type="caution">
    <text evidence="2">The sequence shown here is derived from an EMBL/GenBank/DDBJ whole genome shotgun (WGS) entry which is preliminary data.</text>
</comment>
<keyword evidence="1" id="KW-0812">Transmembrane</keyword>